<keyword evidence="8" id="KW-0670">Pyruvate</keyword>
<dbReference type="PANTHER" id="PTHR24350">
    <property type="entry name" value="SERINE/THREONINE-PROTEIN KINASE IAL-RELATED"/>
    <property type="match status" value="1"/>
</dbReference>
<reference evidence="8" key="1">
    <citation type="submission" date="2014-05" db="EMBL/GenBank/DDBJ databases">
        <title>The transcriptome of the halophilic microalga Tetraselmis sp. GSL018 isolated from the Great Salt Lake, Utah.</title>
        <authorList>
            <person name="Jinkerson R.E."/>
            <person name="D'Adamo S."/>
            <person name="Posewitz M.C."/>
        </authorList>
    </citation>
    <scope>NUCLEOTIDE SEQUENCE</scope>
    <source>
        <strain evidence="8">GSL018</strain>
    </source>
</reference>
<evidence type="ECO:0000256" key="4">
    <source>
        <dbReference type="ARBA" id="ARBA00022777"/>
    </source>
</evidence>
<evidence type="ECO:0000256" key="2">
    <source>
        <dbReference type="ARBA" id="ARBA00022679"/>
    </source>
</evidence>
<feature type="binding site" evidence="6">
    <location>
        <position position="87"/>
    </location>
    <ligand>
        <name>ATP</name>
        <dbReference type="ChEBI" id="CHEBI:30616"/>
    </ligand>
</feature>
<name>A0A061RWZ0_9CHLO</name>
<dbReference type="EMBL" id="GBEZ01008094">
    <property type="protein sequence ID" value="JAC77417.1"/>
    <property type="molecule type" value="Transcribed_RNA"/>
</dbReference>
<dbReference type="SMART" id="SM00220">
    <property type="entry name" value="S_TKc"/>
    <property type="match status" value="1"/>
</dbReference>
<evidence type="ECO:0000256" key="6">
    <source>
        <dbReference type="PIRSR" id="PIRSR630616-2"/>
    </source>
</evidence>
<keyword evidence="5 6" id="KW-0067">ATP-binding</keyword>
<dbReference type="Pfam" id="PF00069">
    <property type="entry name" value="Pkinase"/>
    <property type="match status" value="1"/>
</dbReference>
<evidence type="ECO:0000256" key="5">
    <source>
        <dbReference type="ARBA" id="ARBA00022840"/>
    </source>
</evidence>
<protein>
    <submittedName>
        <fullName evidence="8">Phosphoenolpyruvate carboxylase kinase</fullName>
    </submittedName>
</protein>
<keyword evidence="3 6" id="KW-0547">Nucleotide-binding</keyword>
<dbReference type="GO" id="GO:0004674">
    <property type="term" value="F:protein serine/threonine kinase activity"/>
    <property type="evidence" value="ECO:0007669"/>
    <property type="project" value="UniProtKB-KW"/>
</dbReference>
<proteinExistence type="predicted"/>
<dbReference type="Gene3D" id="1.10.510.10">
    <property type="entry name" value="Transferase(Phosphotransferase) domain 1"/>
    <property type="match status" value="1"/>
</dbReference>
<sequence length="530" mass="58682">MLAASNTECLTGTRLRTMRAHRTSCGRCAFKRSDSTTTVEIGKVTRREQSRTLYESPDCPLDLRQDPKKPFVSLSEFEIVSEISATRLYSISKAKHKLSKNEFTFKVFLKPRLTLTERRQLTIQLKAHTKLKHPNILKLYTIFEESDVICLVFEPTSGDTLLKYASSHSGADVEEDKVASIVTDVLQALEHLHAFGIAPNKVELDSFVYTNSGVKLVNFGTLCNSAENCGSCGQVAECTSFEHEPSGKGRNSSDLKQDTGADLWSVGILVWELLTGTISSTWKRSTSEQKGTSCKTITIPASVSVPAWDFVAAATDRDPDICLSAKSLLQHKWLASEIRRRLEKGTCRSRVEEQTGTTCRLPSWSDKSSVPYSRSRSCVLCRQASASPTFQTETGQSAACFGSLKGYQIKCHSGNAPYSTLARELFPSLSQAKQNASVGYIGVRSSENVSSRLCGDCNNWKSSGYPCSVAQNTVPKASYRPMAHMLKEDVQRFTRNSNKETAMPNKTKFKRTSSCSQHHRFSFIPNSDAC</sequence>
<dbReference type="GO" id="GO:0005524">
    <property type="term" value="F:ATP binding"/>
    <property type="evidence" value="ECO:0007669"/>
    <property type="project" value="UniProtKB-KW"/>
</dbReference>
<accession>A0A061RWZ0</accession>
<evidence type="ECO:0000259" key="7">
    <source>
        <dbReference type="PROSITE" id="PS50011"/>
    </source>
</evidence>
<keyword evidence="4 8" id="KW-0418">Kinase</keyword>
<dbReference type="InterPro" id="IPR000719">
    <property type="entry name" value="Prot_kinase_dom"/>
</dbReference>
<evidence type="ECO:0000256" key="1">
    <source>
        <dbReference type="ARBA" id="ARBA00022527"/>
    </source>
</evidence>
<dbReference type="PROSITE" id="PS50011">
    <property type="entry name" value="PROTEIN_KINASE_DOM"/>
    <property type="match status" value="1"/>
</dbReference>
<keyword evidence="1" id="KW-0723">Serine/threonine-protein kinase</keyword>
<dbReference type="InterPro" id="IPR011009">
    <property type="entry name" value="Kinase-like_dom_sf"/>
</dbReference>
<evidence type="ECO:0000256" key="3">
    <source>
        <dbReference type="ARBA" id="ARBA00022741"/>
    </source>
</evidence>
<organism evidence="8">
    <name type="scientific">Tetraselmis sp. GSL018</name>
    <dbReference type="NCBI Taxonomy" id="582737"/>
    <lineage>
        <taxon>Eukaryota</taxon>
        <taxon>Viridiplantae</taxon>
        <taxon>Chlorophyta</taxon>
        <taxon>core chlorophytes</taxon>
        <taxon>Chlorodendrophyceae</taxon>
        <taxon>Chlorodendrales</taxon>
        <taxon>Chlorodendraceae</taxon>
        <taxon>Tetraselmis</taxon>
    </lineage>
</organism>
<dbReference type="Gene3D" id="3.30.200.20">
    <property type="entry name" value="Phosphorylase Kinase, domain 1"/>
    <property type="match status" value="1"/>
</dbReference>
<keyword evidence="2" id="KW-0808">Transferase</keyword>
<dbReference type="AlphaFoldDB" id="A0A061RWZ0"/>
<gene>
    <name evidence="8" type="ORF">TSPGSL018_17747</name>
</gene>
<dbReference type="SUPFAM" id="SSF56112">
    <property type="entry name" value="Protein kinase-like (PK-like)"/>
    <property type="match status" value="1"/>
</dbReference>
<feature type="domain" description="Protein kinase" evidence="7">
    <location>
        <begin position="77"/>
        <end position="334"/>
    </location>
</feature>
<dbReference type="InterPro" id="IPR030616">
    <property type="entry name" value="Aur-like"/>
</dbReference>
<evidence type="ECO:0000313" key="8">
    <source>
        <dbReference type="EMBL" id="JAC77417.1"/>
    </source>
</evidence>
<feature type="binding site" evidence="6">
    <location>
        <position position="106"/>
    </location>
    <ligand>
        <name>ATP</name>
        <dbReference type="ChEBI" id="CHEBI:30616"/>
    </ligand>
</feature>